<keyword evidence="1" id="KW-0540">Nuclease</keyword>
<keyword evidence="6" id="KW-0325">Glycoprotein</keyword>
<evidence type="ECO:0000256" key="5">
    <source>
        <dbReference type="ARBA" id="ARBA00023157"/>
    </source>
</evidence>
<keyword evidence="2" id="KW-0479">Metal-binding</keyword>
<evidence type="ECO:0000313" key="9">
    <source>
        <dbReference type="Proteomes" id="UP000178606"/>
    </source>
</evidence>
<feature type="chain" id="PRO_5009523521" description="S1/P1 Nuclease" evidence="7">
    <location>
        <begin position="26"/>
        <end position="322"/>
    </location>
</feature>
<dbReference type="SUPFAM" id="SSF48537">
    <property type="entry name" value="Phospholipase C/P1 nuclease"/>
    <property type="match status" value="1"/>
</dbReference>
<keyword evidence="4" id="KW-0378">Hydrolase</keyword>
<evidence type="ECO:0000256" key="4">
    <source>
        <dbReference type="ARBA" id="ARBA00022801"/>
    </source>
</evidence>
<keyword evidence="7" id="KW-0732">Signal</keyword>
<dbReference type="AlphaFoldDB" id="A0A1F6CPH7"/>
<dbReference type="GO" id="GO:0004519">
    <property type="term" value="F:endonuclease activity"/>
    <property type="evidence" value="ECO:0007669"/>
    <property type="project" value="UniProtKB-KW"/>
</dbReference>
<dbReference type="Proteomes" id="UP000178606">
    <property type="component" value="Unassembled WGS sequence"/>
</dbReference>
<comment type="caution">
    <text evidence="8">The sequence shown here is derived from an EMBL/GenBank/DDBJ whole genome shotgun (WGS) entry which is preliminary data.</text>
</comment>
<dbReference type="InterPro" id="IPR003154">
    <property type="entry name" value="S1/P1nuclease"/>
</dbReference>
<accession>A0A1F6CPH7</accession>
<evidence type="ECO:0000256" key="2">
    <source>
        <dbReference type="ARBA" id="ARBA00022723"/>
    </source>
</evidence>
<evidence type="ECO:0000256" key="7">
    <source>
        <dbReference type="SAM" id="SignalP"/>
    </source>
</evidence>
<dbReference type="Pfam" id="PF02265">
    <property type="entry name" value="S1-P1_nuclease"/>
    <property type="match status" value="1"/>
</dbReference>
<dbReference type="GO" id="GO:0003676">
    <property type="term" value="F:nucleic acid binding"/>
    <property type="evidence" value="ECO:0007669"/>
    <property type="project" value="InterPro"/>
</dbReference>
<protein>
    <recommendedName>
        <fullName evidence="10">S1/P1 Nuclease</fullName>
    </recommendedName>
</protein>
<keyword evidence="3" id="KW-0255">Endonuclease</keyword>
<dbReference type="GO" id="GO:0006308">
    <property type="term" value="P:DNA catabolic process"/>
    <property type="evidence" value="ECO:0007669"/>
    <property type="project" value="InterPro"/>
</dbReference>
<evidence type="ECO:0000256" key="3">
    <source>
        <dbReference type="ARBA" id="ARBA00022759"/>
    </source>
</evidence>
<feature type="signal peptide" evidence="7">
    <location>
        <begin position="1"/>
        <end position="25"/>
    </location>
</feature>
<evidence type="ECO:0008006" key="10">
    <source>
        <dbReference type="Google" id="ProtNLM"/>
    </source>
</evidence>
<sequence>MSPKLSKIVLLAFALSLCASSPALPWGAEGHKLITVKAAQVLPPEIRSLFENRLQDLRRLSVEPDELWKDPKQWEAHPEWKNRSNWHFLDIDHFHFRYPFKEFPRTRAGADSFYARADSLYAGRGNAGYLPWTIADFYRAIVDAWKRGDIEAVIQNSGHLSHFAGDASMPLHATRNYDGLYSGNVKYKVRWGDPGYPDRSVHERFELALVDMNLVRYGEAIRIADADRRQLTDILSGAFDFIVESYFHLDKITATDKTIMERLNVLTEDKKPFDARRDDYYKALDEQVGQLAVDRLRAGAVYLGNLWYSAWVEAGKPALAKK</sequence>
<reference evidence="8 9" key="1">
    <citation type="journal article" date="2016" name="Nat. Commun.">
        <title>Thousands of microbial genomes shed light on interconnected biogeochemical processes in an aquifer system.</title>
        <authorList>
            <person name="Anantharaman K."/>
            <person name="Brown C.T."/>
            <person name="Hug L.A."/>
            <person name="Sharon I."/>
            <person name="Castelle C.J."/>
            <person name="Probst A.J."/>
            <person name="Thomas B.C."/>
            <person name="Singh A."/>
            <person name="Wilkins M.J."/>
            <person name="Karaoz U."/>
            <person name="Brodie E.L."/>
            <person name="Williams K.H."/>
            <person name="Hubbard S.S."/>
            <person name="Banfield J.F."/>
        </authorList>
    </citation>
    <scope>NUCLEOTIDE SEQUENCE [LARGE SCALE GENOMIC DNA]</scope>
    <source>
        <strain evidence="9">RIFCSPLOWO2_12_FULL_64_10</strain>
    </source>
</reference>
<gene>
    <name evidence="8" type="ORF">A3F84_19080</name>
</gene>
<dbReference type="InterPro" id="IPR008947">
    <property type="entry name" value="PLipase_C/P1_nuclease_dom_sf"/>
</dbReference>
<dbReference type="Gene3D" id="1.10.575.10">
    <property type="entry name" value="P1 Nuclease"/>
    <property type="match status" value="1"/>
</dbReference>
<keyword evidence="5" id="KW-1015">Disulfide bond</keyword>
<organism evidence="8 9">
    <name type="scientific">Handelsmanbacteria sp. (strain RIFCSPLOWO2_12_FULL_64_10)</name>
    <dbReference type="NCBI Taxonomy" id="1817868"/>
    <lineage>
        <taxon>Bacteria</taxon>
        <taxon>Candidatus Handelsmaniibacteriota</taxon>
    </lineage>
</organism>
<dbReference type="GO" id="GO:0016788">
    <property type="term" value="F:hydrolase activity, acting on ester bonds"/>
    <property type="evidence" value="ECO:0007669"/>
    <property type="project" value="InterPro"/>
</dbReference>
<evidence type="ECO:0000256" key="1">
    <source>
        <dbReference type="ARBA" id="ARBA00022722"/>
    </source>
</evidence>
<dbReference type="GO" id="GO:0046872">
    <property type="term" value="F:metal ion binding"/>
    <property type="evidence" value="ECO:0007669"/>
    <property type="project" value="UniProtKB-KW"/>
</dbReference>
<name>A0A1F6CPH7_HANXR</name>
<dbReference type="EMBL" id="MFKF01000195">
    <property type="protein sequence ID" value="OGG51058.1"/>
    <property type="molecule type" value="Genomic_DNA"/>
</dbReference>
<evidence type="ECO:0000313" key="8">
    <source>
        <dbReference type="EMBL" id="OGG51058.1"/>
    </source>
</evidence>
<evidence type="ECO:0000256" key="6">
    <source>
        <dbReference type="ARBA" id="ARBA00023180"/>
    </source>
</evidence>
<proteinExistence type="predicted"/>